<reference evidence="9" key="1">
    <citation type="journal article" date="2014" name="Int. J. Syst. Evol. Microbiol.">
        <title>Complete genome sequence of Corynebacterium casei LMG S-19264T (=DSM 44701T), isolated from a smear-ripened cheese.</title>
        <authorList>
            <consortium name="US DOE Joint Genome Institute (JGI-PGF)"/>
            <person name="Walter F."/>
            <person name="Albersmeier A."/>
            <person name="Kalinowski J."/>
            <person name="Ruckert C."/>
        </authorList>
    </citation>
    <scope>NUCLEOTIDE SEQUENCE</scope>
    <source>
        <strain evidence="9">KCTC 12344</strain>
    </source>
</reference>
<keyword evidence="6 10" id="KW-0560">Oxidoreductase</keyword>
<dbReference type="CDD" id="cd02149">
    <property type="entry name" value="NfsB-like"/>
    <property type="match status" value="1"/>
</dbReference>
<name>A0A4P7B9I3_9BURK</name>
<dbReference type="InterPro" id="IPR000415">
    <property type="entry name" value="Nitroreductase-like"/>
</dbReference>
<dbReference type="AlphaFoldDB" id="A0A4P7B9I3"/>
<evidence type="ECO:0000313" key="11">
    <source>
        <dbReference type="Proteomes" id="UP000294359"/>
    </source>
</evidence>
<comment type="similarity">
    <text evidence="2">Belongs to the nitroreductase family.</text>
</comment>
<keyword evidence="3" id="KW-0285">Flavoprotein</keyword>
<evidence type="ECO:0000259" key="8">
    <source>
        <dbReference type="Pfam" id="PF00881"/>
    </source>
</evidence>
<proteinExistence type="inferred from homology"/>
<dbReference type="RefSeq" id="WP_134383441.1">
    <property type="nucleotide sequence ID" value="NZ_BMWW01000009.1"/>
</dbReference>
<evidence type="ECO:0000313" key="10">
    <source>
        <dbReference type="EMBL" id="QBQ35201.1"/>
    </source>
</evidence>
<dbReference type="InterPro" id="IPR029479">
    <property type="entry name" value="Nitroreductase"/>
</dbReference>
<gene>
    <name evidence="10" type="primary">nfsB</name>
    <name evidence="10" type="ORF">E1742_02720</name>
    <name evidence="9" type="ORF">GCM10007388_43380</name>
</gene>
<comment type="cofactor">
    <cofactor evidence="1">
        <name>FMN</name>
        <dbReference type="ChEBI" id="CHEBI:58210"/>
    </cofactor>
</comment>
<dbReference type="Gene3D" id="3.40.109.10">
    <property type="entry name" value="NADH Oxidase"/>
    <property type="match status" value="1"/>
</dbReference>
<dbReference type="OrthoDB" id="9809288at2"/>
<evidence type="ECO:0000313" key="9">
    <source>
        <dbReference type="EMBL" id="GGZ05106.1"/>
    </source>
</evidence>
<keyword evidence="5" id="KW-0521">NADP</keyword>
<reference evidence="9" key="3">
    <citation type="submission" date="2022-12" db="EMBL/GenBank/DDBJ databases">
        <authorList>
            <person name="Sun Q."/>
            <person name="Kim S."/>
        </authorList>
    </citation>
    <scope>NUCLEOTIDE SEQUENCE</scope>
    <source>
        <strain evidence="9">KCTC 12344</strain>
    </source>
</reference>
<keyword evidence="7" id="KW-0520">NAD</keyword>
<dbReference type="PANTHER" id="PTHR23026">
    <property type="entry name" value="NADPH NITROREDUCTASE"/>
    <property type="match status" value="1"/>
</dbReference>
<evidence type="ECO:0000256" key="4">
    <source>
        <dbReference type="ARBA" id="ARBA00022643"/>
    </source>
</evidence>
<accession>A0A4P7B9I3</accession>
<evidence type="ECO:0000256" key="3">
    <source>
        <dbReference type="ARBA" id="ARBA00022630"/>
    </source>
</evidence>
<feature type="domain" description="Nitroreductase" evidence="8">
    <location>
        <begin position="8"/>
        <end position="193"/>
    </location>
</feature>
<dbReference type="NCBIfam" id="NF008275">
    <property type="entry name" value="PRK11053.1"/>
    <property type="match status" value="1"/>
</dbReference>
<dbReference type="GO" id="GO:0005829">
    <property type="term" value="C:cytosol"/>
    <property type="evidence" value="ECO:0007669"/>
    <property type="project" value="TreeGrafter"/>
</dbReference>
<dbReference type="PANTHER" id="PTHR23026:SF125">
    <property type="entry name" value="OXYGEN-INSENSITIVE NAD(P)H NITROREDUCTASE"/>
    <property type="match status" value="1"/>
</dbReference>
<dbReference type="InterPro" id="IPR050627">
    <property type="entry name" value="Nitroreductase/BluB"/>
</dbReference>
<dbReference type="EMBL" id="CP038026">
    <property type="protein sequence ID" value="QBQ35201.1"/>
    <property type="molecule type" value="Genomic_DNA"/>
</dbReference>
<dbReference type="GO" id="GO:0004155">
    <property type="term" value="F:6,7-dihydropteridine reductase activity"/>
    <property type="evidence" value="ECO:0007669"/>
    <property type="project" value="UniProtKB-EC"/>
</dbReference>
<evidence type="ECO:0000256" key="6">
    <source>
        <dbReference type="ARBA" id="ARBA00023002"/>
    </source>
</evidence>
<dbReference type="Pfam" id="PF00881">
    <property type="entry name" value="Nitroreductase"/>
    <property type="match status" value="1"/>
</dbReference>
<evidence type="ECO:0000256" key="2">
    <source>
        <dbReference type="ARBA" id="ARBA00007118"/>
    </source>
</evidence>
<dbReference type="GO" id="GO:0046857">
    <property type="term" value="F:oxidoreductase activity, acting on other nitrogenous compounds as donors, with NAD or NADP as acceptor"/>
    <property type="evidence" value="ECO:0007669"/>
    <property type="project" value="TreeGrafter"/>
</dbReference>
<evidence type="ECO:0000256" key="5">
    <source>
        <dbReference type="ARBA" id="ARBA00022857"/>
    </source>
</evidence>
<dbReference type="Proteomes" id="UP000619512">
    <property type="component" value="Unassembled WGS sequence"/>
</dbReference>
<evidence type="ECO:0000256" key="1">
    <source>
        <dbReference type="ARBA" id="ARBA00001917"/>
    </source>
</evidence>
<dbReference type="GO" id="GO:0046256">
    <property type="term" value="P:2,4,6-trinitrotoluene catabolic process"/>
    <property type="evidence" value="ECO:0007669"/>
    <property type="project" value="TreeGrafter"/>
</dbReference>
<evidence type="ECO:0000313" key="12">
    <source>
        <dbReference type="Proteomes" id="UP000619512"/>
    </source>
</evidence>
<reference evidence="10 11" key="2">
    <citation type="submission" date="2019-03" db="EMBL/GenBank/DDBJ databases">
        <title>Draft Genome Sequences of Six Type Strains of the Genus Massilia.</title>
        <authorList>
            <person name="Miess H."/>
            <person name="Frediansyhah A."/>
            <person name="Gross H."/>
        </authorList>
    </citation>
    <scope>NUCLEOTIDE SEQUENCE [LARGE SCALE GENOMIC DNA]</scope>
    <source>
        <strain evidence="10 11">DSM 17505</strain>
    </source>
</reference>
<dbReference type="EC" id="1.5.1.34" evidence="10"/>
<organism evidence="9 12">
    <name type="scientific">Pseudoduganella plicata</name>
    <dbReference type="NCBI Taxonomy" id="321984"/>
    <lineage>
        <taxon>Bacteria</taxon>
        <taxon>Pseudomonadati</taxon>
        <taxon>Pseudomonadota</taxon>
        <taxon>Betaproteobacteria</taxon>
        <taxon>Burkholderiales</taxon>
        <taxon>Oxalobacteraceae</taxon>
        <taxon>Telluria group</taxon>
        <taxon>Pseudoduganella</taxon>
    </lineage>
</organism>
<keyword evidence="11" id="KW-1185">Reference proteome</keyword>
<sequence>MNIVEKAAQRHTVKAFDPARKVPDEIVAQLRMLLRLAPSSVNSQPWHFVIAATEEGKEKIARAAEAGFQYNASKIRTASHVVVLATRVAADDAYLETLLTQEERDGRFVNEAAKTSGRGARTLFTDIHRYNQKDVAQWYEKQTYLALGTLLLGAATLDVGATPMEGFNAEVLDKELGLREKGYSATVIVSLGYSGADDFNAKLPKSRLPAEMLFTDI</sequence>
<keyword evidence="4" id="KW-0288">FMN</keyword>
<dbReference type="InterPro" id="IPR033878">
    <property type="entry name" value="NfsB-like"/>
</dbReference>
<protein>
    <submittedName>
        <fullName evidence="10">Oxygen-insensitive NAD(P)H nitroreductase</fullName>
        <ecNumber evidence="10">1.5.1.34</ecNumber>
    </submittedName>
    <submittedName>
        <fullName evidence="9">Oxygen-insensitive NAD(P)H-dependent nitroreductase NfsB</fullName>
    </submittedName>
</protein>
<dbReference type="EMBL" id="BMWW01000009">
    <property type="protein sequence ID" value="GGZ05106.1"/>
    <property type="molecule type" value="Genomic_DNA"/>
</dbReference>
<dbReference type="Proteomes" id="UP000294359">
    <property type="component" value="Chromosome"/>
</dbReference>
<evidence type="ECO:0000256" key="7">
    <source>
        <dbReference type="ARBA" id="ARBA00023027"/>
    </source>
</evidence>
<dbReference type="SUPFAM" id="SSF55469">
    <property type="entry name" value="FMN-dependent nitroreductase-like"/>
    <property type="match status" value="1"/>
</dbReference>